<evidence type="ECO:0000256" key="2">
    <source>
        <dbReference type="SAM" id="Phobius"/>
    </source>
</evidence>
<evidence type="ECO:0008006" key="5">
    <source>
        <dbReference type="Google" id="ProtNLM"/>
    </source>
</evidence>
<dbReference type="OrthoDB" id="2642980at2759"/>
<name>A0A1B7N7U5_9AGAM</name>
<organism evidence="3 4">
    <name type="scientific">Rhizopogon vinicolor AM-OR11-026</name>
    <dbReference type="NCBI Taxonomy" id="1314800"/>
    <lineage>
        <taxon>Eukaryota</taxon>
        <taxon>Fungi</taxon>
        <taxon>Dikarya</taxon>
        <taxon>Basidiomycota</taxon>
        <taxon>Agaricomycotina</taxon>
        <taxon>Agaricomycetes</taxon>
        <taxon>Agaricomycetidae</taxon>
        <taxon>Boletales</taxon>
        <taxon>Suillineae</taxon>
        <taxon>Rhizopogonaceae</taxon>
        <taxon>Rhizopogon</taxon>
    </lineage>
</organism>
<proteinExistence type="predicted"/>
<keyword evidence="2" id="KW-0472">Membrane</keyword>
<keyword evidence="2" id="KW-1133">Transmembrane helix</keyword>
<protein>
    <recommendedName>
        <fullName evidence="5">Transmembrane protein</fullName>
    </recommendedName>
</protein>
<evidence type="ECO:0000313" key="3">
    <source>
        <dbReference type="EMBL" id="OAX40916.1"/>
    </source>
</evidence>
<reference evidence="3 4" key="1">
    <citation type="submission" date="2016-06" db="EMBL/GenBank/DDBJ databases">
        <title>Comparative genomics of the ectomycorrhizal sister species Rhizopogon vinicolor and Rhizopogon vesiculosus (Basidiomycota: Boletales) reveals a divergence of the mating type B locus.</title>
        <authorList>
            <consortium name="DOE Joint Genome Institute"/>
            <person name="Mujic A.B."/>
            <person name="Kuo A."/>
            <person name="Tritt A."/>
            <person name="Lipzen A."/>
            <person name="Chen C."/>
            <person name="Johnson J."/>
            <person name="Sharma A."/>
            <person name="Barry K."/>
            <person name="Grigoriev I.V."/>
            <person name="Spatafora J.W."/>
        </authorList>
    </citation>
    <scope>NUCLEOTIDE SEQUENCE [LARGE SCALE GENOMIC DNA]</scope>
    <source>
        <strain evidence="3 4">AM-OR11-026</strain>
    </source>
</reference>
<keyword evidence="2" id="KW-0812">Transmembrane</keyword>
<accession>A0A1B7N7U5</accession>
<evidence type="ECO:0000256" key="1">
    <source>
        <dbReference type="SAM" id="MobiDB-lite"/>
    </source>
</evidence>
<dbReference type="AlphaFoldDB" id="A0A1B7N7U5"/>
<feature type="compositionally biased region" description="Low complexity" evidence="1">
    <location>
        <begin position="192"/>
        <end position="208"/>
    </location>
</feature>
<feature type="transmembrane region" description="Helical" evidence="2">
    <location>
        <begin position="36"/>
        <end position="56"/>
    </location>
</feature>
<feature type="region of interest" description="Disordered" evidence="1">
    <location>
        <begin position="103"/>
        <end position="132"/>
    </location>
</feature>
<feature type="compositionally biased region" description="Polar residues" evidence="1">
    <location>
        <begin position="118"/>
        <end position="132"/>
    </location>
</feature>
<sequence length="400" mass="44826">MVFLPQKLRRAQLQHQVLHSRDEDTSAGGSWGLMQITAPIIVGIALIVIFCVYIIWYRRSPHDFRVVHHYKRFRDACFSRFAKVFMSERRCREVQNVTTPITLDDSMATPRHTRRPHTSYSRSDSTDSQTPLTESAEFYYPPQKYVFPFGKPILQVPQQPEKRTWRWWRVFGPREVKSQLPSHRFQIEGPDESSVGHGESSVGHGDSSLESLTGVAVRSRWTSNLGSLPEHDEGDSHRGFYDRVIQIGDPELTVNSTSVALAHYERAAEVITTGSAPTSVKTPAPEYSSAVEYPGPYSASNLRTMATAPTNIIQSPHHTPQPTLPDSPAPPMYSSVPRISRPSVENITHPVRSDPTMLYPGPVRGAGRGSPQHIYQAHERQISTESILASSTPMVTSGLY</sequence>
<gene>
    <name evidence="3" type="ORF">K503DRAFT_864261</name>
</gene>
<dbReference type="Proteomes" id="UP000092154">
    <property type="component" value="Unassembled WGS sequence"/>
</dbReference>
<evidence type="ECO:0000313" key="4">
    <source>
        <dbReference type="Proteomes" id="UP000092154"/>
    </source>
</evidence>
<dbReference type="EMBL" id="KV448196">
    <property type="protein sequence ID" value="OAX40916.1"/>
    <property type="molecule type" value="Genomic_DNA"/>
</dbReference>
<keyword evidence="4" id="KW-1185">Reference proteome</keyword>
<dbReference type="InParanoid" id="A0A1B7N7U5"/>
<feature type="region of interest" description="Disordered" evidence="1">
    <location>
        <begin position="182"/>
        <end position="209"/>
    </location>
</feature>